<feature type="domain" description="DUF6868" evidence="2">
    <location>
        <begin position="1"/>
        <end position="79"/>
    </location>
</feature>
<sequence length="79" mass="9560">MELDFWRQFLLYALFVNYSILIFWFLIIVFARDWVKQLHGKWFQLSDSTFDAIHYAGMALYKIGIFLFNLVPLLALYLM</sequence>
<name>A0AAE6WY88_9GAMM</name>
<feature type="transmembrane region" description="Helical" evidence="1">
    <location>
        <begin position="52"/>
        <end position="78"/>
    </location>
</feature>
<feature type="transmembrane region" description="Helical" evidence="1">
    <location>
        <begin position="9"/>
        <end position="32"/>
    </location>
</feature>
<protein>
    <recommendedName>
        <fullName evidence="2">DUF6868 domain-containing protein</fullName>
    </recommendedName>
</protein>
<proteinExistence type="predicted"/>
<dbReference type="RefSeq" id="WP_004814557.1">
    <property type="nucleotide sequence ID" value="NZ_CP044463.1"/>
</dbReference>
<evidence type="ECO:0000256" key="1">
    <source>
        <dbReference type="SAM" id="Phobius"/>
    </source>
</evidence>
<evidence type="ECO:0000313" key="3">
    <source>
        <dbReference type="EMBL" id="QIC68617.1"/>
    </source>
</evidence>
<gene>
    <name evidence="3" type="ORF">FSC10_03370</name>
</gene>
<organism evidence="3 4">
    <name type="scientific">Acinetobacter schindleri</name>
    <dbReference type="NCBI Taxonomy" id="108981"/>
    <lineage>
        <taxon>Bacteria</taxon>
        <taxon>Pseudomonadati</taxon>
        <taxon>Pseudomonadota</taxon>
        <taxon>Gammaproteobacteria</taxon>
        <taxon>Moraxellales</taxon>
        <taxon>Moraxellaceae</taxon>
        <taxon>Acinetobacter</taxon>
    </lineage>
</organism>
<accession>A0AAE6WY88</accession>
<evidence type="ECO:0000313" key="4">
    <source>
        <dbReference type="Proteomes" id="UP000503505"/>
    </source>
</evidence>
<keyword evidence="1" id="KW-1133">Transmembrane helix</keyword>
<dbReference type="AlphaFoldDB" id="A0AAE6WY88"/>
<evidence type="ECO:0000259" key="2">
    <source>
        <dbReference type="Pfam" id="PF21742"/>
    </source>
</evidence>
<dbReference type="InterPro" id="IPR049220">
    <property type="entry name" value="DUF6868"/>
</dbReference>
<keyword evidence="1" id="KW-0812">Transmembrane</keyword>
<reference evidence="3 4" key="1">
    <citation type="submission" date="2019-09" db="EMBL/GenBank/DDBJ databases">
        <title>Non-baumannii Acinetobacter spp. carrying blaNDM-1 isolated in China.</title>
        <authorList>
            <person name="Cui C."/>
            <person name="Chen C."/>
            <person name="Sun J."/>
            <person name="Liu Y."/>
        </authorList>
    </citation>
    <scope>NUCLEOTIDE SEQUENCE [LARGE SCALE GENOMIC DNA]</scope>
    <source>
        <strain evidence="3 4">HZE23-1</strain>
    </source>
</reference>
<dbReference type="Pfam" id="PF21742">
    <property type="entry name" value="DUF6868"/>
    <property type="match status" value="1"/>
</dbReference>
<dbReference type="EMBL" id="CP044463">
    <property type="protein sequence ID" value="QIC68617.1"/>
    <property type="molecule type" value="Genomic_DNA"/>
</dbReference>
<dbReference type="Proteomes" id="UP000503505">
    <property type="component" value="Chromosome"/>
</dbReference>
<keyword evidence="1" id="KW-0472">Membrane</keyword>